<sequence>MAALSSDENLPFEVDNSELEQSYVDTEDNLDGKTDDSGDFNANNDVDDNVANQDTESELSFKLDYNYCQDDENDADKCNINDIDSQKSVDKGSYGVYNDFTKPAGLSSERCVRDFLTAKFRKYHSVKYKVNETLDKKDDNDRNHSNAKDANNTAISENDIREIVKSNYLMRRENRIRGMGHFDIFGTSEVSNKRRLNHSTDSNCDVNGIAGSNLDFESNSSVSKRLRSNDSISVSSEKNYDMVNNSISGGTPNDEASVKDGNSKVISLFVIQLSGLGSNACETQLVKICDSCKLHVISVNLDRNILTHSCTGTGTIKVRSSDRELYHLKELLKENGYTCKVK</sequence>
<proteinExistence type="predicted"/>
<name>A0A976MBR6_THEOR</name>
<feature type="region of interest" description="Disordered" evidence="1">
    <location>
        <begin position="1"/>
        <end position="52"/>
    </location>
</feature>
<gene>
    <name evidence="2" type="ORF">MACK_001037</name>
</gene>
<feature type="compositionally biased region" description="Low complexity" evidence="1">
    <location>
        <begin position="39"/>
        <end position="52"/>
    </location>
</feature>
<dbReference type="Proteomes" id="UP000244811">
    <property type="component" value="Chromosome 2"/>
</dbReference>
<evidence type="ECO:0000256" key="1">
    <source>
        <dbReference type="SAM" id="MobiDB-lite"/>
    </source>
</evidence>
<feature type="compositionally biased region" description="Basic and acidic residues" evidence="1">
    <location>
        <begin position="135"/>
        <end position="147"/>
    </location>
</feature>
<dbReference type="AlphaFoldDB" id="A0A976MBR6"/>
<feature type="region of interest" description="Disordered" evidence="1">
    <location>
        <begin position="135"/>
        <end position="154"/>
    </location>
</feature>
<reference evidence="2" key="1">
    <citation type="submission" date="2022-07" db="EMBL/GenBank/DDBJ databases">
        <title>Evaluation of T. orientalis genome assembly methods using nanopore sequencing and analysis of variation between genomes.</title>
        <authorList>
            <person name="Yam J."/>
            <person name="Micallef M.L."/>
            <person name="Liu M."/>
            <person name="Djordjevic S.P."/>
            <person name="Bogema D.R."/>
            <person name="Jenkins C."/>
        </authorList>
    </citation>
    <scope>NUCLEOTIDE SEQUENCE</scope>
    <source>
        <strain evidence="2">Goon Nure</strain>
    </source>
</reference>
<evidence type="ECO:0000313" key="3">
    <source>
        <dbReference type="Proteomes" id="UP000244811"/>
    </source>
</evidence>
<accession>A0A976MBR6</accession>
<dbReference type="EMBL" id="CP056071">
    <property type="protein sequence ID" value="UKK01684.2"/>
    <property type="molecule type" value="Genomic_DNA"/>
</dbReference>
<evidence type="ECO:0000313" key="2">
    <source>
        <dbReference type="EMBL" id="UKK01684.2"/>
    </source>
</evidence>
<protein>
    <submittedName>
        <fullName evidence="2">Uncharacterized protein</fullName>
    </submittedName>
</protein>
<organism evidence="2 3">
    <name type="scientific">Theileria orientalis</name>
    <dbReference type="NCBI Taxonomy" id="68886"/>
    <lineage>
        <taxon>Eukaryota</taxon>
        <taxon>Sar</taxon>
        <taxon>Alveolata</taxon>
        <taxon>Apicomplexa</taxon>
        <taxon>Aconoidasida</taxon>
        <taxon>Piroplasmida</taxon>
        <taxon>Theileriidae</taxon>
        <taxon>Theileria</taxon>
    </lineage>
</organism>